<feature type="signal peptide" evidence="1">
    <location>
        <begin position="1"/>
        <end position="31"/>
    </location>
</feature>
<evidence type="ECO:0008006" key="4">
    <source>
        <dbReference type="Google" id="ProtNLM"/>
    </source>
</evidence>
<dbReference type="EMBL" id="CABPRU010000001">
    <property type="protein sequence ID" value="VVD65749.1"/>
    <property type="molecule type" value="Genomic_DNA"/>
</dbReference>
<gene>
    <name evidence="2" type="ORF">PTE31013_00341</name>
</gene>
<dbReference type="RefSeq" id="WP_150611099.1">
    <property type="nucleotide sequence ID" value="NZ_CABPRU010000001.1"/>
</dbReference>
<keyword evidence="3" id="KW-1185">Reference proteome</keyword>
<dbReference type="Proteomes" id="UP000334380">
    <property type="component" value="Unassembled WGS sequence"/>
</dbReference>
<evidence type="ECO:0000313" key="2">
    <source>
        <dbReference type="EMBL" id="VVD65749.1"/>
    </source>
</evidence>
<feature type="chain" id="PRO_5023083390" description="Aspartyl protease" evidence="1">
    <location>
        <begin position="32"/>
        <end position="320"/>
    </location>
</feature>
<dbReference type="OrthoDB" id="8634323at2"/>
<sequence>MSVMCFVASVRRTALVVLVAFTSWLGASAYAQSCSAPWPAIRPVFISRIDYGDPEKKSDPYIAVTVNGKPANLLLDTGSNVHVLWDARLIGEAGHQMAGDEEETLDAIASSTKAKITSMPLEDATGNSSVQRFYLIGETPLMADGFSGIVSPQFLANDNVSVLNFKDDCFFVSERFSPEAGGLYETRSVGTIPNPHHVMAIPLDVPDGRVPVVVDSGAYGTTLLGSLMRRAALGRQRITNVDLLGNVVGSQRQTRLVDITVNGKYVRRHPVIPVPTISEKGVVSFGAIGMDLLAGRVIFHDGRRNRFVFIEADAYLDQAR</sequence>
<dbReference type="Gene3D" id="2.40.70.10">
    <property type="entry name" value="Acid Proteases"/>
    <property type="match status" value="1"/>
</dbReference>
<evidence type="ECO:0000256" key="1">
    <source>
        <dbReference type="SAM" id="SignalP"/>
    </source>
</evidence>
<dbReference type="AlphaFoldDB" id="A0A5E4RUX4"/>
<accession>A0A5E4RUX4</accession>
<dbReference type="InterPro" id="IPR021109">
    <property type="entry name" value="Peptidase_aspartic_dom_sf"/>
</dbReference>
<proteinExistence type="predicted"/>
<dbReference type="SUPFAM" id="SSF50630">
    <property type="entry name" value="Acid proteases"/>
    <property type="match status" value="1"/>
</dbReference>
<reference evidence="2 3" key="1">
    <citation type="submission" date="2019-08" db="EMBL/GenBank/DDBJ databases">
        <authorList>
            <person name="Peeters C."/>
        </authorList>
    </citation>
    <scope>NUCLEOTIDE SEQUENCE [LARGE SCALE GENOMIC DNA]</scope>
    <source>
        <strain evidence="2 3">LMG 31013</strain>
    </source>
</reference>
<keyword evidence="1" id="KW-0732">Signal</keyword>
<evidence type="ECO:0000313" key="3">
    <source>
        <dbReference type="Proteomes" id="UP000334380"/>
    </source>
</evidence>
<organism evidence="2 3">
    <name type="scientific">Pandoraea terrigena</name>
    <dbReference type="NCBI Taxonomy" id="2508292"/>
    <lineage>
        <taxon>Bacteria</taxon>
        <taxon>Pseudomonadati</taxon>
        <taxon>Pseudomonadota</taxon>
        <taxon>Betaproteobacteria</taxon>
        <taxon>Burkholderiales</taxon>
        <taxon>Burkholderiaceae</taxon>
        <taxon>Pandoraea</taxon>
    </lineage>
</organism>
<protein>
    <recommendedName>
        <fullName evidence="4">Aspartyl protease</fullName>
    </recommendedName>
</protein>
<name>A0A5E4RUX4_9BURK</name>